<dbReference type="PANTHER" id="PTHR10778">
    <property type="entry name" value="SOLUTE CARRIER FAMILY 35 MEMBER B"/>
    <property type="match status" value="1"/>
</dbReference>
<feature type="transmembrane region" description="Helical" evidence="8">
    <location>
        <begin position="149"/>
        <end position="166"/>
    </location>
</feature>
<evidence type="ECO:0000256" key="4">
    <source>
        <dbReference type="ARBA" id="ARBA00022692"/>
    </source>
</evidence>
<evidence type="ECO:0000256" key="1">
    <source>
        <dbReference type="ARBA" id="ARBA00004141"/>
    </source>
</evidence>
<dbReference type="GO" id="GO:0005789">
    <property type="term" value="C:endoplasmic reticulum membrane"/>
    <property type="evidence" value="ECO:0007669"/>
    <property type="project" value="TreeGrafter"/>
</dbReference>
<feature type="transmembrane region" description="Helical" evidence="8">
    <location>
        <begin position="52"/>
        <end position="74"/>
    </location>
</feature>
<comment type="similarity">
    <text evidence="2">Belongs to the nucleotide-sugar transporter family. SLC35B subfamily.</text>
</comment>
<dbReference type="Proteomes" id="UP000663879">
    <property type="component" value="Unassembled WGS sequence"/>
</dbReference>
<accession>A0A813M2B1</accession>
<feature type="transmembrane region" description="Helical" evidence="8">
    <location>
        <begin position="21"/>
        <end position="40"/>
    </location>
</feature>
<protein>
    <recommendedName>
        <fullName evidence="7">Adenosine 3'-phospho 5'-phosphosulfate transporter 2</fullName>
    </recommendedName>
</protein>
<dbReference type="GO" id="GO:0046964">
    <property type="term" value="F:3'-phosphoadenosine 5'-phosphosulfate transmembrane transporter activity"/>
    <property type="evidence" value="ECO:0007669"/>
    <property type="project" value="TreeGrafter"/>
</dbReference>
<dbReference type="PANTHER" id="PTHR10778:SF8">
    <property type="entry name" value="ADENOSINE 3'-PHOSPHO 5'-PHOSPHOSULFATE TRANSPORTER 2"/>
    <property type="match status" value="1"/>
</dbReference>
<feature type="transmembrane region" description="Helical" evidence="8">
    <location>
        <begin position="246"/>
        <end position="266"/>
    </location>
</feature>
<dbReference type="GO" id="GO:0000139">
    <property type="term" value="C:Golgi membrane"/>
    <property type="evidence" value="ECO:0007669"/>
    <property type="project" value="TreeGrafter"/>
</dbReference>
<dbReference type="InterPro" id="IPR013657">
    <property type="entry name" value="SCL35B1-4/HUT1"/>
</dbReference>
<keyword evidence="10" id="KW-1185">Reference proteome</keyword>
<evidence type="ECO:0000256" key="2">
    <source>
        <dbReference type="ARBA" id="ARBA00010694"/>
    </source>
</evidence>
<evidence type="ECO:0000313" key="10">
    <source>
        <dbReference type="Proteomes" id="UP000663879"/>
    </source>
</evidence>
<feature type="transmembrane region" description="Helical" evidence="8">
    <location>
        <begin position="273"/>
        <end position="294"/>
    </location>
</feature>
<feature type="transmembrane region" description="Helical" evidence="8">
    <location>
        <begin position="210"/>
        <end position="226"/>
    </location>
</feature>
<evidence type="ECO:0000256" key="6">
    <source>
        <dbReference type="ARBA" id="ARBA00023136"/>
    </source>
</evidence>
<dbReference type="EMBL" id="CAJNOC010000025">
    <property type="protein sequence ID" value="CAF0707495.1"/>
    <property type="molecule type" value="Genomic_DNA"/>
</dbReference>
<evidence type="ECO:0000256" key="5">
    <source>
        <dbReference type="ARBA" id="ARBA00022989"/>
    </source>
</evidence>
<name>A0A813M2B1_9BILA</name>
<evidence type="ECO:0000256" key="7">
    <source>
        <dbReference type="ARBA" id="ARBA00039669"/>
    </source>
</evidence>
<keyword evidence="5 8" id="KW-1133">Transmembrane helix</keyword>
<dbReference type="SUPFAM" id="SSF103481">
    <property type="entry name" value="Multidrug resistance efflux transporter EmrE"/>
    <property type="match status" value="1"/>
</dbReference>
<evidence type="ECO:0000256" key="8">
    <source>
        <dbReference type="SAM" id="Phobius"/>
    </source>
</evidence>
<gene>
    <name evidence="9" type="ORF">OXX778_LOCUS496</name>
</gene>
<keyword evidence="4 8" id="KW-0812">Transmembrane</keyword>
<keyword evidence="3" id="KW-0813">Transport</keyword>
<dbReference type="OrthoDB" id="438495at2759"/>
<dbReference type="Pfam" id="PF08449">
    <property type="entry name" value="UAA"/>
    <property type="match status" value="1"/>
</dbReference>
<sequence>MADESRVKCLFFDLTRYSKSTQFILLSTTVFVFHLVQGYFHELIFKLPGFKPYSMFLTLLQFGIYGLMALFESLIQKRFNFRRAVKRRLDLRTYYLIAFLSMSTMGLSNTAVAYLNFPTFNMFKSCKLIPVMIGSILILGKKYNWIDKLAVLSMCIGLIFFTLADSKLHPNFEFYGVMLVSCALVADAIIGNVQEKAMKQNNSSNTEMVLYSYSIGFFYILAWELFVSFRLFEAIKFSNENPVKTYLYILVYSVVGYFGVNVVLTLVKQFGALIAVTVTTCRKAITIVLSFILFSKPFTFQYFWSGLIVLFGIYLNLYSKNKSKWDSHFISSFNRLASFFKLKKSPRYGIKYV</sequence>
<dbReference type="AlphaFoldDB" id="A0A813M2B1"/>
<evidence type="ECO:0000256" key="3">
    <source>
        <dbReference type="ARBA" id="ARBA00022448"/>
    </source>
</evidence>
<organism evidence="9 10">
    <name type="scientific">Brachionus calyciflorus</name>
    <dbReference type="NCBI Taxonomy" id="104777"/>
    <lineage>
        <taxon>Eukaryota</taxon>
        <taxon>Metazoa</taxon>
        <taxon>Spiralia</taxon>
        <taxon>Gnathifera</taxon>
        <taxon>Rotifera</taxon>
        <taxon>Eurotatoria</taxon>
        <taxon>Monogononta</taxon>
        <taxon>Pseudotrocha</taxon>
        <taxon>Ploima</taxon>
        <taxon>Brachionidae</taxon>
        <taxon>Brachionus</taxon>
    </lineage>
</organism>
<feature type="transmembrane region" description="Helical" evidence="8">
    <location>
        <begin position="300"/>
        <end position="318"/>
    </location>
</feature>
<reference evidence="9" key="1">
    <citation type="submission" date="2021-02" db="EMBL/GenBank/DDBJ databases">
        <authorList>
            <person name="Nowell W R."/>
        </authorList>
    </citation>
    <scope>NUCLEOTIDE SEQUENCE</scope>
    <source>
        <strain evidence="9">Ploen Becks lab</strain>
    </source>
</reference>
<feature type="transmembrane region" description="Helical" evidence="8">
    <location>
        <begin position="121"/>
        <end position="140"/>
    </location>
</feature>
<evidence type="ECO:0000313" key="9">
    <source>
        <dbReference type="EMBL" id="CAF0707495.1"/>
    </source>
</evidence>
<feature type="transmembrane region" description="Helical" evidence="8">
    <location>
        <begin position="172"/>
        <end position="190"/>
    </location>
</feature>
<comment type="subcellular location">
    <subcellularLocation>
        <location evidence="1">Membrane</location>
        <topology evidence="1">Multi-pass membrane protein</topology>
    </subcellularLocation>
</comment>
<dbReference type="InterPro" id="IPR037185">
    <property type="entry name" value="EmrE-like"/>
</dbReference>
<comment type="caution">
    <text evidence="9">The sequence shown here is derived from an EMBL/GenBank/DDBJ whole genome shotgun (WGS) entry which is preliminary data.</text>
</comment>
<feature type="transmembrane region" description="Helical" evidence="8">
    <location>
        <begin position="94"/>
        <end position="115"/>
    </location>
</feature>
<proteinExistence type="inferred from homology"/>
<keyword evidence="6 8" id="KW-0472">Membrane</keyword>